<keyword evidence="5 10" id="KW-0067">ATP-binding</keyword>
<dbReference type="CDD" id="cd18807">
    <property type="entry name" value="SF1_C_UvrD"/>
    <property type="match status" value="1"/>
</dbReference>
<dbReference type="InterPro" id="IPR027417">
    <property type="entry name" value="P-loop_NTPase"/>
</dbReference>
<evidence type="ECO:0000256" key="6">
    <source>
        <dbReference type="ARBA" id="ARBA00023235"/>
    </source>
</evidence>
<feature type="binding site" evidence="10">
    <location>
        <begin position="30"/>
        <end position="37"/>
    </location>
    <ligand>
        <name>ATP</name>
        <dbReference type="ChEBI" id="CHEBI:30616"/>
    </ligand>
</feature>
<comment type="catalytic activity">
    <reaction evidence="9">
        <text>ATP + H2O = ADP + phosphate + H(+)</text>
        <dbReference type="Rhea" id="RHEA:13065"/>
        <dbReference type="ChEBI" id="CHEBI:15377"/>
        <dbReference type="ChEBI" id="CHEBI:15378"/>
        <dbReference type="ChEBI" id="CHEBI:30616"/>
        <dbReference type="ChEBI" id="CHEBI:43474"/>
        <dbReference type="ChEBI" id="CHEBI:456216"/>
        <dbReference type="EC" id="5.6.2.4"/>
    </reaction>
</comment>
<dbReference type="GO" id="GO:0043138">
    <property type="term" value="F:3'-5' DNA helicase activity"/>
    <property type="evidence" value="ECO:0007669"/>
    <property type="project" value="UniProtKB-EC"/>
</dbReference>
<reference evidence="13 14" key="1">
    <citation type="submission" date="2020-08" db="EMBL/GenBank/DDBJ databases">
        <title>Genomic Encyclopedia of Type Strains, Phase IV (KMG-IV): sequencing the most valuable type-strain genomes for metagenomic binning, comparative biology and taxonomic classification.</title>
        <authorList>
            <person name="Goeker M."/>
        </authorList>
    </citation>
    <scope>NUCLEOTIDE SEQUENCE [LARGE SCALE GENOMIC DNA]</scope>
    <source>
        <strain evidence="13 14">DSM 29007</strain>
    </source>
</reference>
<evidence type="ECO:0000256" key="7">
    <source>
        <dbReference type="ARBA" id="ARBA00034617"/>
    </source>
</evidence>
<dbReference type="EMBL" id="JACHIA010000001">
    <property type="protein sequence ID" value="MBB6068459.1"/>
    <property type="molecule type" value="Genomic_DNA"/>
</dbReference>
<dbReference type="GO" id="GO:0005829">
    <property type="term" value="C:cytosol"/>
    <property type="evidence" value="ECO:0007669"/>
    <property type="project" value="TreeGrafter"/>
</dbReference>
<evidence type="ECO:0000256" key="2">
    <source>
        <dbReference type="ARBA" id="ARBA00022741"/>
    </source>
</evidence>
<evidence type="ECO:0000313" key="13">
    <source>
        <dbReference type="EMBL" id="MBB6068459.1"/>
    </source>
</evidence>
<evidence type="ECO:0000256" key="4">
    <source>
        <dbReference type="ARBA" id="ARBA00022806"/>
    </source>
</evidence>
<dbReference type="InterPro" id="IPR014017">
    <property type="entry name" value="DNA_helicase_UvrD-like_C"/>
</dbReference>
<proteinExistence type="inferred from homology"/>
<evidence type="ECO:0000256" key="8">
    <source>
        <dbReference type="ARBA" id="ARBA00034808"/>
    </source>
</evidence>
<dbReference type="PANTHER" id="PTHR11070:SF64">
    <property type="entry name" value="ATP-DEPENDENT DNA HELICASE REP"/>
    <property type="match status" value="1"/>
</dbReference>
<comment type="catalytic activity">
    <reaction evidence="7">
        <text>Couples ATP hydrolysis with the unwinding of duplex DNA by translocating in the 3'-5' direction.</text>
        <dbReference type="EC" id="5.6.2.4"/>
    </reaction>
</comment>
<keyword evidence="3 10" id="KW-0378">Hydrolase</keyword>
<dbReference type="GO" id="GO:0000725">
    <property type="term" value="P:recombinational repair"/>
    <property type="evidence" value="ECO:0007669"/>
    <property type="project" value="TreeGrafter"/>
</dbReference>
<dbReference type="Gene3D" id="1.10.486.10">
    <property type="entry name" value="PCRA, domain 4"/>
    <property type="match status" value="1"/>
</dbReference>
<organism evidence="13 14">
    <name type="scientific">Longimicrobium terrae</name>
    <dbReference type="NCBI Taxonomy" id="1639882"/>
    <lineage>
        <taxon>Bacteria</taxon>
        <taxon>Pseudomonadati</taxon>
        <taxon>Gemmatimonadota</taxon>
        <taxon>Longimicrobiia</taxon>
        <taxon>Longimicrobiales</taxon>
        <taxon>Longimicrobiaceae</taxon>
        <taxon>Longimicrobium</taxon>
    </lineage>
</organism>
<dbReference type="Pfam" id="PF00580">
    <property type="entry name" value="UvrD-helicase"/>
    <property type="match status" value="1"/>
</dbReference>
<dbReference type="GO" id="GO:0005524">
    <property type="term" value="F:ATP binding"/>
    <property type="evidence" value="ECO:0007669"/>
    <property type="project" value="UniProtKB-UniRule"/>
</dbReference>
<dbReference type="CDD" id="cd17932">
    <property type="entry name" value="DEXQc_UvrD"/>
    <property type="match status" value="1"/>
</dbReference>
<keyword evidence="2 10" id="KW-0547">Nucleotide-binding</keyword>
<comment type="similarity">
    <text evidence="1">Belongs to the helicase family. UvrD subfamily.</text>
</comment>
<evidence type="ECO:0000256" key="3">
    <source>
        <dbReference type="ARBA" id="ARBA00022801"/>
    </source>
</evidence>
<dbReference type="Pfam" id="PF13361">
    <property type="entry name" value="UvrD_C"/>
    <property type="match status" value="1"/>
</dbReference>
<evidence type="ECO:0000256" key="10">
    <source>
        <dbReference type="PROSITE-ProRule" id="PRU00560"/>
    </source>
</evidence>
<dbReference type="InterPro" id="IPR014016">
    <property type="entry name" value="UvrD-like_ATP-bd"/>
</dbReference>
<dbReference type="Gene3D" id="1.10.10.160">
    <property type="match status" value="1"/>
</dbReference>
<dbReference type="PROSITE" id="PS51198">
    <property type="entry name" value="UVRD_HELICASE_ATP_BIND"/>
    <property type="match status" value="1"/>
</dbReference>
<dbReference type="InterPro" id="IPR000212">
    <property type="entry name" value="DNA_helicase_UvrD/REP"/>
</dbReference>
<dbReference type="EC" id="5.6.2.4" evidence="8"/>
<accession>A0A841GQK0</accession>
<dbReference type="AlphaFoldDB" id="A0A841GQK0"/>
<protein>
    <recommendedName>
        <fullName evidence="8">DNA 3'-5' helicase</fullName>
        <ecNumber evidence="8">5.6.2.4</ecNumber>
    </recommendedName>
</protein>
<dbReference type="InterPro" id="IPR013986">
    <property type="entry name" value="DExx_box_DNA_helicase_dom_sf"/>
</dbReference>
<keyword evidence="14" id="KW-1185">Reference proteome</keyword>
<dbReference type="GO" id="GO:0016787">
    <property type="term" value="F:hydrolase activity"/>
    <property type="evidence" value="ECO:0007669"/>
    <property type="project" value="UniProtKB-UniRule"/>
</dbReference>
<evidence type="ECO:0000259" key="12">
    <source>
        <dbReference type="PROSITE" id="PS51217"/>
    </source>
</evidence>
<feature type="domain" description="UvrD-like helicase C-terminal" evidence="12">
    <location>
        <begin position="303"/>
        <end position="615"/>
    </location>
</feature>
<keyword evidence="4 10" id="KW-0347">Helicase</keyword>
<evidence type="ECO:0000313" key="14">
    <source>
        <dbReference type="Proteomes" id="UP000582837"/>
    </source>
</evidence>
<evidence type="ECO:0000256" key="9">
    <source>
        <dbReference type="ARBA" id="ARBA00048988"/>
    </source>
</evidence>
<evidence type="ECO:0000256" key="1">
    <source>
        <dbReference type="ARBA" id="ARBA00009922"/>
    </source>
</evidence>
<feature type="domain" description="UvrD-like helicase ATP-binding" evidence="11">
    <location>
        <begin position="9"/>
        <end position="302"/>
    </location>
</feature>
<dbReference type="PROSITE" id="PS51217">
    <property type="entry name" value="UVRD_HELICASE_CTER"/>
    <property type="match status" value="1"/>
</dbReference>
<comment type="caution">
    <text evidence="13">The sequence shown here is derived from an EMBL/GenBank/DDBJ whole genome shotgun (WGS) entry which is preliminary data.</text>
</comment>
<evidence type="ECO:0000256" key="5">
    <source>
        <dbReference type="ARBA" id="ARBA00022840"/>
    </source>
</evidence>
<evidence type="ECO:0000259" key="11">
    <source>
        <dbReference type="PROSITE" id="PS51198"/>
    </source>
</evidence>
<dbReference type="Gene3D" id="3.40.50.300">
    <property type="entry name" value="P-loop containing nucleotide triphosphate hydrolases"/>
    <property type="match status" value="2"/>
</dbReference>
<dbReference type="SUPFAM" id="SSF52540">
    <property type="entry name" value="P-loop containing nucleoside triphosphate hydrolases"/>
    <property type="match status" value="1"/>
</dbReference>
<gene>
    <name evidence="13" type="ORF">HNQ61_000070</name>
</gene>
<dbReference type="PANTHER" id="PTHR11070">
    <property type="entry name" value="UVRD / RECB / PCRA DNA HELICASE FAMILY MEMBER"/>
    <property type="match status" value="1"/>
</dbReference>
<keyword evidence="6" id="KW-0413">Isomerase</keyword>
<sequence length="749" mass="84755">MQAIPQYLLELNPEQREAALATEGPVLVLAGAGSGKTRTLVYRIRYLIEDKGINPRAILAVTFTNKAAAEMRERVAKMVGRTAKGVTLSTFHSLGARLLRDYGDRLGMPKDFTIYPTSDQVQAIKRIVAEEVHISATVGEDTFDFKKVLFTIGDWKNRLITPEQAAVEVAEGQIRGDRRDDYAVLAADVYPRYEQTLRAAGACDFDDLLVLPVKLLREHMDVREKLWKRWRYLMVDEYQDTNGAQFEMARLMAGPLKNLCVVGDDDQSIYAWRGADVTNILDFERHYPGARVVILEENYRSTQRILEAANGVIANNTTRKAKTLRTGNAIGPKIDYWLMEEHGVKSAEELEAEMIAREIGIRAPLEKLTRGDFAVLYRTNLQAKPIEEALRAANIPYRVIGGQSFFDRKEVADLVAYLRVIVNPRDEVSLRRIINYPTRGIGRTTLLKLIDAARAAQQPLYETLKRVDTIEGVTRGTGEAVRSFVEMMEEMRLEFHATQAAIEHGITTQRTLVGFVRELVKRVRLEDAVRADNAKSEKAAAVRVEILREFVEGVGRFEERTWAERPPLDEEDDWNPPALRTFLERVSLTDDDDRKEKEEENPDLVTLMTMHSAKGLEFPHVFIVGLEEEILPHSRSMSASAAAEADAEESWQKFELNGGTDPIAEERRLFYVGITRARHRLTLSGCATRRSRENVKPRKPSRFLSEISPDLLDQRAGALTRQSSLSPEESQNFRKNLFADLRKQLQGGG</sequence>
<name>A0A841GQK0_9BACT</name>
<dbReference type="Proteomes" id="UP000582837">
    <property type="component" value="Unassembled WGS sequence"/>
</dbReference>
<dbReference type="GO" id="GO:0003677">
    <property type="term" value="F:DNA binding"/>
    <property type="evidence" value="ECO:0007669"/>
    <property type="project" value="InterPro"/>
</dbReference>